<dbReference type="RefSeq" id="WP_180237149.1">
    <property type="nucleotide sequence ID" value="NZ_BMGJ01000007.1"/>
</dbReference>
<gene>
    <name evidence="1" type="ORF">GCM10011357_21310</name>
</gene>
<organism evidence="1 2">
    <name type="scientific">Lacimicrobium alkaliphilum</name>
    <dbReference type="NCBI Taxonomy" id="1526571"/>
    <lineage>
        <taxon>Bacteria</taxon>
        <taxon>Pseudomonadati</taxon>
        <taxon>Pseudomonadota</taxon>
        <taxon>Gammaproteobacteria</taxon>
        <taxon>Alteromonadales</taxon>
        <taxon>Alteromonadaceae</taxon>
        <taxon>Lacimicrobium</taxon>
    </lineage>
</organism>
<dbReference type="EMBL" id="BMGJ01000007">
    <property type="protein sequence ID" value="GGD65825.1"/>
    <property type="molecule type" value="Genomic_DNA"/>
</dbReference>
<protein>
    <recommendedName>
        <fullName evidence="3">Phage major capsid protein</fullName>
    </recommendedName>
</protein>
<evidence type="ECO:0008006" key="3">
    <source>
        <dbReference type="Google" id="ProtNLM"/>
    </source>
</evidence>
<reference evidence="2" key="1">
    <citation type="journal article" date="2019" name="Int. J. Syst. Evol. Microbiol.">
        <title>The Global Catalogue of Microorganisms (GCM) 10K type strain sequencing project: providing services to taxonomists for standard genome sequencing and annotation.</title>
        <authorList>
            <consortium name="The Broad Institute Genomics Platform"/>
            <consortium name="The Broad Institute Genome Sequencing Center for Infectious Disease"/>
            <person name="Wu L."/>
            <person name="Ma J."/>
        </authorList>
    </citation>
    <scope>NUCLEOTIDE SEQUENCE [LARGE SCALE GENOMIC DNA]</scope>
    <source>
        <strain evidence="2">CGMCC 1.12923</strain>
    </source>
</reference>
<dbReference type="Proteomes" id="UP000614272">
    <property type="component" value="Unassembled WGS sequence"/>
</dbReference>
<evidence type="ECO:0000313" key="2">
    <source>
        <dbReference type="Proteomes" id="UP000614272"/>
    </source>
</evidence>
<sequence length="57" mass="6530">MTEEQMIVAFKDIENKFKRNQEAAEAVWSQGSPFLELARQQAAKVMEQEIAAIMQSE</sequence>
<proteinExistence type="predicted"/>
<accession>A0ABQ1RG14</accession>
<evidence type="ECO:0000313" key="1">
    <source>
        <dbReference type="EMBL" id="GGD65825.1"/>
    </source>
</evidence>
<comment type="caution">
    <text evidence="1">The sequence shown here is derived from an EMBL/GenBank/DDBJ whole genome shotgun (WGS) entry which is preliminary data.</text>
</comment>
<name>A0ABQ1RG14_9ALTE</name>
<keyword evidence="2" id="KW-1185">Reference proteome</keyword>